<dbReference type="InterPro" id="IPR001482">
    <property type="entry name" value="T2SS/T4SS_dom"/>
</dbReference>
<dbReference type="Gene3D" id="3.40.50.300">
    <property type="entry name" value="P-loop containing nucleotide triphosphate hydrolases"/>
    <property type="match status" value="1"/>
</dbReference>
<name>A0A7C4LJV1_9PLAN</name>
<dbReference type="PANTHER" id="PTHR30258:SF2">
    <property type="entry name" value="COMG OPERON PROTEIN 1"/>
    <property type="match status" value="1"/>
</dbReference>
<comment type="similarity">
    <text evidence="1">Belongs to the GSP E family.</text>
</comment>
<evidence type="ECO:0000256" key="4">
    <source>
        <dbReference type="SAM" id="MobiDB-lite"/>
    </source>
</evidence>
<evidence type="ECO:0000313" key="6">
    <source>
        <dbReference type="EMBL" id="HGT38613.1"/>
    </source>
</evidence>
<evidence type="ECO:0000256" key="2">
    <source>
        <dbReference type="ARBA" id="ARBA00022741"/>
    </source>
</evidence>
<evidence type="ECO:0000256" key="1">
    <source>
        <dbReference type="ARBA" id="ARBA00006611"/>
    </source>
</evidence>
<gene>
    <name evidence="6" type="ORF">ENS64_05035</name>
</gene>
<evidence type="ECO:0000256" key="3">
    <source>
        <dbReference type="ARBA" id="ARBA00022840"/>
    </source>
</evidence>
<feature type="domain" description="Bacterial type II secretion system protein E" evidence="5">
    <location>
        <begin position="53"/>
        <end position="434"/>
    </location>
</feature>
<dbReference type="SUPFAM" id="SSF52540">
    <property type="entry name" value="P-loop containing nucleoside triphosphate hydrolases"/>
    <property type="match status" value="1"/>
</dbReference>
<sequence length="439" mass="47735">MIFGFGKKGHEADDSENDQEERELVSFQGALNGKEVDLKANARLAQAGLIPAKELVTDAIERRAEAARLELKGERAQVTLYVDGVAYAGGKMVKPQAVAITQMMKLLAGLDVKLRGKPQRGGLKSDLEGHPYEITVETAPLPDGSERLTLRLRDLKAKLNTPEELGFPPSVKAKLREISSKKRGLVLVAGPPGSGITTTVYAFLRGIDLFMYSAYTTVQMGSREVYNVTKFEPKEGDDAVATMERMIRAEADVIFVDPITTPEAAKAICEVADRVCIIGEMPAKDAASAIVQLREWVGNPQLVADLIEGVYSQKLIRTLCTDCREAFRPNPKLLTKVGLPPETKVLYRKPEPQPDPKTGELPEPCAKCGGSGYYGRAAILELITGSEEVRKLIASGASADKIKEQARAEGMLTLPKDGLRLVSEGKTSLEELQRAFKAT</sequence>
<dbReference type="GO" id="GO:0005524">
    <property type="term" value="F:ATP binding"/>
    <property type="evidence" value="ECO:0007669"/>
    <property type="project" value="UniProtKB-KW"/>
</dbReference>
<dbReference type="Gene3D" id="3.30.450.90">
    <property type="match status" value="1"/>
</dbReference>
<accession>A0A7C4LJV1</accession>
<dbReference type="EMBL" id="DSVQ01000010">
    <property type="protein sequence ID" value="HGT38613.1"/>
    <property type="molecule type" value="Genomic_DNA"/>
</dbReference>
<dbReference type="GO" id="GO:0016887">
    <property type="term" value="F:ATP hydrolysis activity"/>
    <property type="evidence" value="ECO:0007669"/>
    <property type="project" value="TreeGrafter"/>
</dbReference>
<organism evidence="6">
    <name type="scientific">Schlesneria paludicola</name>
    <dbReference type="NCBI Taxonomy" id="360056"/>
    <lineage>
        <taxon>Bacteria</taxon>
        <taxon>Pseudomonadati</taxon>
        <taxon>Planctomycetota</taxon>
        <taxon>Planctomycetia</taxon>
        <taxon>Planctomycetales</taxon>
        <taxon>Planctomycetaceae</taxon>
        <taxon>Schlesneria</taxon>
    </lineage>
</organism>
<evidence type="ECO:0000259" key="5">
    <source>
        <dbReference type="Pfam" id="PF00437"/>
    </source>
</evidence>
<keyword evidence="2" id="KW-0547">Nucleotide-binding</keyword>
<comment type="caution">
    <text evidence="6">The sequence shown here is derived from an EMBL/GenBank/DDBJ whole genome shotgun (WGS) entry which is preliminary data.</text>
</comment>
<dbReference type="AlphaFoldDB" id="A0A7C4LJV1"/>
<feature type="region of interest" description="Disordered" evidence="4">
    <location>
        <begin position="1"/>
        <end position="20"/>
    </location>
</feature>
<dbReference type="PANTHER" id="PTHR30258">
    <property type="entry name" value="TYPE II SECRETION SYSTEM PROTEIN GSPE-RELATED"/>
    <property type="match status" value="1"/>
</dbReference>
<protein>
    <submittedName>
        <fullName evidence="6">Secretion system protein E</fullName>
    </submittedName>
</protein>
<keyword evidence="3" id="KW-0067">ATP-binding</keyword>
<dbReference type="Pfam" id="PF00437">
    <property type="entry name" value="T2SSE"/>
    <property type="match status" value="1"/>
</dbReference>
<proteinExistence type="inferred from homology"/>
<reference evidence="6" key="1">
    <citation type="journal article" date="2020" name="mSystems">
        <title>Genome- and Community-Level Interaction Insights into Carbon Utilization and Element Cycling Functions of Hydrothermarchaeota in Hydrothermal Sediment.</title>
        <authorList>
            <person name="Zhou Z."/>
            <person name="Liu Y."/>
            <person name="Xu W."/>
            <person name="Pan J."/>
            <person name="Luo Z.H."/>
            <person name="Li M."/>
        </authorList>
    </citation>
    <scope>NUCLEOTIDE SEQUENCE [LARGE SCALE GENOMIC DNA]</scope>
    <source>
        <strain evidence="6">SpSt-508</strain>
    </source>
</reference>
<dbReference type="GO" id="GO:0005886">
    <property type="term" value="C:plasma membrane"/>
    <property type="evidence" value="ECO:0007669"/>
    <property type="project" value="TreeGrafter"/>
</dbReference>
<dbReference type="InterPro" id="IPR027417">
    <property type="entry name" value="P-loop_NTPase"/>
</dbReference>